<feature type="transmembrane region" description="Helical" evidence="6">
    <location>
        <begin position="284"/>
        <end position="306"/>
    </location>
</feature>
<feature type="transmembrane region" description="Helical" evidence="6">
    <location>
        <begin position="182"/>
        <end position="200"/>
    </location>
</feature>
<evidence type="ECO:0000313" key="7">
    <source>
        <dbReference type="EMBL" id="MBB4291470.1"/>
    </source>
</evidence>
<dbReference type="AlphaFoldDB" id="A0AAE2MLU1"/>
<feature type="transmembrane region" description="Helical" evidence="6">
    <location>
        <begin position="63"/>
        <end position="81"/>
    </location>
</feature>
<feature type="transmembrane region" description="Helical" evidence="6">
    <location>
        <begin position="33"/>
        <end position="51"/>
    </location>
</feature>
<feature type="transmembrane region" description="Helical" evidence="6">
    <location>
        <begin position="233"/>
        <end position="250"/>
    </location>
</feature>
<evidence type="ECO:0000313" key="8">
    <source>
        <dbReference type="Proteomes" id="UP000538507"/>
    </source>
</evidence>
<dbReference type="PANTHER" id="PTHR32196">
    <property type="entry name" value="ABC TRANSPORTER PERMEASE PROTEIN YPHD-RELATED-RELATED"/>
    <property type="match status" value="1"/>
</dbReference>
<gene>
    <name evidence="7" type="ORF">GGE16_003529</name>
</gene>
<evidence type="ECO:0000256" key="1">
    <source>
        <dbReference type="ARBA" id="ARBA00004651"/>
    </source>
</evidence>
<dbReference type="EMBL" id="JACIGO010000003">
    <property type="protein sequence ID" value="MBB4291470.1"/>
    <property type="molecule type" value="Genomic_DNA"/>
</dbReference>
<comment type="caution">
    <text evidence="7">The sequence shown here is derived from an EMBL/GenBank/DDBJ whole genome shotgun (WGS) entry which is preliminary data.</text>
</comment>
<dbReference type="PANTHER" id="PTHR32196:SF72">
    <property type="entry name" value="RIBOSE IMPORT PERMEASE PROTEIN RBSC"/>
    <property type="match status" value="1"/>
</dbReference>
<dbReference type="CDD" id="cd06579">
    <property type="entry name" value="TM_PBP1_transp_AraH_like"/>
    <property type="match status" value="1"/>
</dbReference>
<dbReference type="Proteomes" id="UP000538507">
    <property type="component" value="Unassembled WGS sequence"/>
</dbReference>
<sequence length="333" mass="34264">MSLNNVSGTPDFSTTRRSNGALEMFKSRWRENIIYIALIAVFVIFAVALGDKGFLGTNNLLNIVRQSAIIAIVATAMVFVLAAGEIDLSVGAVAGLVSVVTAMIMATHGPLVGVCAGIATGLIVGVVNGLVTTRIGVPSFLTTLAMMGIAKGVSMWISNTAAVPILEDGFNFWFGGGDMGPVPVLLVWMLAATVIGHVLLRKTGFGRRVLATGGNPVAARYTGVNTASIKFKVLMMTAVAASVAGLLYAGRLESGRYQLGEGDELSVIAAAVLGGNSLFGGKGAVLGAVCGALLIGIINNGLLLMGLDYSQQLIVRGIIIVLAVALSQVKKTA</sequence>
<keyword evidence="5 6" id="KW-0472">Membrane</keyword>
<feature type="transmembrane region" description="Helical" evidence="6">
    <location>
        <begin position="143"/>
        <end position="162"/>
    </location>
</feature>
<dbReference type="GO" id="GO:0022857">
    <property type="term" value="F:transmembrane transporter activity"/>
    <property type="evidence" value="ECO:0007669"/>
    <property type="project" value="InterPro"/>
</dbReference>
<organism evidence="7 8">
    <name type="scientific">Rhizobium leguminosarum</name>
    <dbReference type="NCBI Taxonomy" id="384"/>
    <lineage>
        <taxon>Bacteria</taxon>
        <taxon>Pseudomonadati</taxon>
        <taxon>Pseudomonadota</taxon>
        <taxon>Alphaproteobacteria</taxon>
        <taxon>Hyphomicrobiales</taxon>
        <taxon>Rhizobiaceae</taxon>
        <taxon>Rhizobium/Agrobacterium group</taxon>
        <taxon>Rhizobium</taxon>
    </lineage>
</organism>
<protein>
    <submittedName>
        <fullName evidence="7">Ribose transport system permease protein</fullName>
    </submittedName>
</protein>
<name>A0AAE2MLU1_RHILE</name>
<evidence type="ECO:0000256" key="4">
    <source>
        <dbReference type="ARBA" id="ARBA00022989"/>
    </source>
</evidence>
<proteinExistence type="predicted"/>
<evidence type="ECO:0000256" key="2">
    <source>
        <dbReference type="ARBA" id="ARBA00022475"/>
    </source>
</evidence>
<feature type="transmembrane region" description="Helical" evidence="6">
    <location>
        <begin position="313"/>
        <end position="329"/>
    </location>
</feature>
<accession>A0AAE2MLU1</accession>
<feature type="transmembrane region" description="Helical" evidence="6">
    <location>
        <begin position="88"/>
        <end position="105"/>
    </location>
</feature>
<dbReference type="InterPro" id="IPR001851">
    <property type="entry name" value="ABC_transp_permease"/>
</dbReference>
<dbReference type="Pfam" id="PF02653">
    <property type="entry name" value="BPD_transp_2"/>
    <property type="match status" value="1"/>
</dbReference>
<keyword evidence="4 6" id="KW-1133">Transmembrane helix</keyword>
<evidence type="ECO:0000256" key="5">
    <source>
        <dbReference type="ARBA" id="ARBA00023136"/>
    </source>
</evidence>
<evidence type="ECO:0000256" key="3">
    <source>
        <dbReference type="ARBA" id="ARBA00022692"/>
    </source>
</evidence>
<evidence type="ECO:0000256" key="6">
    <source>
        <dbReference type="SAM" id="Phobius"/>
    </source>
</evidence>
<dbReference type="GO" id="GO:0005886">
    <property type="term" value="C:plasma membrane"/>
    <property type="evidence" value="ECO:0007669"/>
    <property type="project" value="UniProtKB-SubCell"/>
</dbReference>
<comment type="subcellular location">
    <subcellularLocation>
        <location evidence="1">Cell membrane</location>
        <topology evidence="1">Multi-pass membrane protein</topology>
    </subcellularLocation>
</comment>
<keyword evidence="2" id="KW-1003">Cell membrane</keyword>
<reference evidence="7 8" key="1">
    <citation type="submission" date="2020-08" db="EMBL/GenBank/DDBJ databases">
        <title>Genomic Encyclopedia of Type Strains, Phase IV (KMG-V): Genome sequencing to study the core and pangenomes of soil and plant-associated prokaryotes.</title>
        <authorList>
            <person name="Whitman W."/>
        </authorList>
    </citation>
    <scope>NUCLEOTIDE SEQUENCE [LARGE SCALE GENOMIC DNA]</scope>
    <source>
        <strain evidence="7 8">SEMIA 415</strain>
    </source>
</reference>
<feature type="transmembrane region" description="Helical" evidence="6">
    <location>
        <begin position="111"/>
        <end position="131"/>
    </location>
</feature>
<keyword evidence="3 6" id="KW-0812">Transmembrane</keyword>